<reference evidence="1 2" key="1">
    <citation type="submission" date="2023-08" db="EMBL/GenBank/DDBJ databases">
        <title>Pleionea litopenaei sp. nov., isolated from stomach of juvenile Litopenaeus vannamei.</title>
        <authorList>
            <person name="Rho A.M."/>
            <person name="Hwang C.Y."/>
        </authorList>
    </citation>
    <scope>NUCLEOTIDE SEQUENCE [LARGE SCALE GENOMIC DNA]</scope>
    <source>
        <strain evidence="1 2">HL-JVS1</strain>
    </source>
</reference>
<dbReference type="Pfam" id="PF03843">
    <property type="entry name" value="Slp"/>
    <property type="match status" value="1"/>
</dbReference>
<dbReference type="InterPro" id="IPR004658">
    <property type="entry name" value="OMP_Slp"/>
</dbReference>
<keyword evidence="1" id="KW-0449">Lipoprotein</keyword>
<dbReference type="RefSeq" id="WP_309203368.1">
    <property type="nucleotide sequence ID" value="NZ_CP133548.1"/>
</dbReference>
<dbReference type="PIRSF" id="PIRSF004982">
    <property type="entry name" value="SlP"/>
    <property type="match status" value="1"/>
</dbReference>
<dbReference type="GO" id="GO:0019867">
    <property type="term" value="C:outer membrane"/>
    <property type="evidence" value="ECO:0007669"/>
    <property type="project" value="InterPro"/>
</dbReference>
<dbReference type="Proteomes" id="UP001239782">
    <property type="component" value="Chromosome"/>
</dbReference>
<evidence type="ECO:0000313" key="2">
    <source>
        <dbReference type="Proteomes" id="UP001239782"/>
    </source>
</evidence>
<keyword evidence="2" id="KW-1185">Reference proteome</keyword>
<dbReference type="PANTHER" id="PTHR37530">
    <property type="entry name" value="OUTER MEMBRANE PROTEIN SLP"/>
    <property type="match status" value="1"/>
</dbReference>
<proteinExistence type="predicted"/>
<organism evidence="1 2">
    <name type="scientific">Pleionea litopenaei</name>
    <dbReference type="NCBI Taxonomy" id="3070815"/>
    <lineage>
        <taxon>Bacteria</taxon>
        <taxon>Pseudomonadati</taxon>
        <taxon>Pseudomonadota</taxon>
        <taxon>Gammaproteobacteria</taxon>
        <taxon>Oceanospirillales</taxon>
        <taxon>Pleioneaceae</taxon>
        <taxon>Pleionea</taxon>
    </lineage>
</organism>
<dbReference type="EMBL" id="CP133548">
    <property type="protein sequence ID" value="WMS88164.1"/>
    <property type="molecule type" value="Genomic_DNA"/>
</dbReference>
<dbReference type="PANTHER" id="PTHR37530:SF1">
    <property type="entry name" value="OUTER MEMBRANE PROTEIN SLP"/>
    <property type="match status" value="1"/>
</dbReference>
<accession>A0AA51X7R0</accession>
<gene>
    <name evidence="1" type="ORF">Q9312_04425</name>
</gene>
<evidence type="ECO:0000313" key="1">
    <source>
        <dbReference type="EMBL" id="WMS88164.1"/>
    </source>
</evidence>
<dbReference type="KEGG" id="plei:Q9312_04425"/>
<name>A0AA51X7R0_9GAMM</name>
<dbReference type="AlphaFoldDB" id="A0AA51X7R0"/>
<dbReference type="PROSITE" id="PS51257">
    <property type="entry name" value="PROKAR_LIPOPROTEIN"/>
    <property type="match status" value="1"/>
</dbReference>
<sequence length="193" mass="21796">MLQKVLIFISGLVVLTGCNTVPQPISGEYNNLTVGAARSESQPVKVRWGGVIAKVSNQDDQSTIEIVAKPLNRSARPEDVDATGGRFLAVVPEFIDPVIYKQGREITVVGELSKSIEGKVGEMKYVYPVVVVSGHYLWKERPQYQEVHYYGPSYWPVIPYHYYHYPHWRFKPGVGQPGSRPIPKQNKTKQKQK</sequence>
<protein>
    <submittedName>
        <fullName evidence="1">Slp family lipoprotein</fullName>
    </submittedName>
</protein>